<dbReference type="WBParaSite" id="ACOC_0000767401-mRNA-1">
    <property type="protein sequence ID" value="ACOC_0000767401-mRNA-1"/>
    <property type="gene ID" value="ACOC_0000767401"/>
</dbReference>
<dbReference type="AlphaFoldDB" id="A0A0R3PQM2"/>
<dbReference type="GO" id="GO:0000729">
    <property type="term" value="P:DNA double-strand break processing"/>
    <property type="evidence" value="ECO:0007669"/>
    <property type="project" value="TreeGrafter"/>
</dbReference>
<dbReference type="InterPro" id="IPR036388">
    <property type="entry name" value="WH-like_DNA-bd_sf"/>
</dbReference>
<dbReference type="EMBL" id="UYYA01004065">
    <property type="protein sequence ID" value="VDM59260.1"/>
    <property type="molecule type" value="Genomic_DNA"/>
</dbReference>
<dbReference type="GO" id="GO:0035861">
    <property type="term" value="C:site of double-strand break"/>
    <property type="evidence" value="ECO:0007669"/>
    <property type="project" value="TreeGrafter"/>
</dbReference>
<evidence type="ECO:0000313" key="3">
    <source>
        <dbReference type="Proteomes" id="UP000267027"/>
    </source>
</evidence>
<dbReference type="Proteomes" id="UP000267027">
    <property type="component" value="Unassembled WGS sequence"/>
</dbReference>
<dbReference type="Gene3D" id="1.10.10.1450">
    <property type="match status" value="1"/>
</dbReference>
<sequence length="158" mass="18588">MHRKAIEKKQDVVMEKPFKMEQLLQFIEKVIFKEVKYGNACRRMSKTNFRQIFFYEFKLGRCAAETALNVNQIWGVGESTVRAWLQKFRSGDFDLEVKEGHGRPNELDNDELKALVEANTRRSVRELAEWLGLSTERIPIHLNRIGKTKELGKWCRTN</sequence>
<dbReference type="GO" id="GO:0000014">
    <property type="term" value="F:single-stranded DNA endodeoxyribonuclease activity"/>
    <property type="evidence" value="ECO:0007669"/>
    <property type="project" value="TreeGrafter"/>
</dbReference>
<reference evidence="2 3" key="2">
    <citation type="submission" date="2018-11" db="EMBL/GenBank/DDBJ databases">
        <authorList>
            <consortium name="Pathogen Informatics"/>
        </authorList>
    </citation>
    <scope>NUCLEOTIDE SEQUENCE [LARGE SCALE GENOMIC DNA]</scope>
    <source>
        <strain evidence="2 3">Costa Rica</strain>
    </source>
</reference>
<dbReference type="GO" id="GO:0003697">
    <property type="term" value="F:single-stranded DNA binding"/>
    <property type="evidence" value="ECO:0007669"/>
    <property type="project" value="TreeGrafter"/>
</dbReference>
<dbReference type="GO" id="GO:0044774">
    <property type="term" value="P:mitotic DNA integrity checkpoint signaling"/>
    <property type="evidence" value="ECO:0007669"/>
    <property type="project" value="TreeGrafter"/>
</dbReference>
<accession>A0A0R3PQM2</accession>
<dbReference type="PANTHER" id="PTHR46060:SF2">
    <property type="entry name" value="HISTONE-LYSINE N-METHYLTRANSFERASE SETMAR"/>
    <property type="match status" value="1"/>
</dbReference>
<reference evidence="4" key="1">
    <citation type="submission" date="2017-02" db="UniProtKB">
        <authorList>
            <consortium name="WormBaseParasite"/>
        </authorList>
    </citation>
    <scope>IDENTIFICATION</scope>
</reference>
<proteinExistence type="predicted"/>
<organism evidence="4">
    <name type="scientific">Angiostrongylus costaricensis</name>
    <name type="common">Nematode worm</name>
    <dbReference type="NCBI Taxonomy" id="334426"/>
    <lineage>
        <taxon>Eukaryota</taxon>
        <taxon>Metazoa</taxon>
        <taxon>Ecdysozoa</taxon>
        <taxon>Nematoda</taxon>
        <taxon>Chromadorea</taxon>
        <taxon>Rhabditida</taxon>
        <taxon>Rhabditina</taxon>
        <taxon>Rhabditomorpha</taxon>
        <taxon>Strongyloidea</taxon>
        <taxon>Metastrongylidae</taxon>
        <taxon>Angiostrongylus</taxon>
    </lineage>
</organism>
<dbReference type="STRING" id="334426.A0A0R3PQM2"/>
<feature type="domain" description="Mos1 transposase HTH" evidence="1">
    <location>
        <begin position="46"/>
        <end position="92"/>
    </location>
</feature>
<dbReference type="GO" id="GO:0046975">
    <property type="term" value="F:histone H3K36 methyltransferase activity"/>
    <property type="evidence" value="ECO:0007669"/>
    <property type="project" value="TreeGrafter"/>
</dbReference>
<gene>
    <name evidence="2" type="ORF">ACOC_LOCUS7675</name>
</gene>
<dbReference type="OMA" id="HNTTRDI"/>
<dbReference type="InterPro" id="IPR052709">
    <property type="entry name" value="Transposase-MT_Hybrid"/>
</dbReference>
<dbReference type="OrthoDB" id="5872915at2759"/>
<dbReference type="GO" id="GO:0042800">
    <property type="term" value="F:histone H3K4 methyltransferase activity"/>
    <property type="evidence" value="ECO:0007669"/>
    <property type="project" value="TreeGrafter"/>
</dbReference>
<dbReference type="Pfam" id="PF17906">
    <property type="entry name" value="HTH_48"/>
    <property type="match status" value="1"/>
</dbReference>
<dbReference type="GO" id="GO:0000793">
    <property type="term" value="C:condensed chromosome"/>
    <property type="evidence" value="ECO:0007669"/>
    <property type="project" value="TreeGrafter"/>
</dbReference>
<evidence type="ECO:0000313" key="4">
    <source>
        <dbReference type="WBParaSite" id="ACOC_0000767401-mRNA-1"/>
    </source>
</evidence>
<protein>
    <submittedName>
        <fullName evidence="4">HTH_48 domain-containing protein</fullName>
    </submittedName>
</protein>
<dbReference type="GO" id="GO:0005634">
    <property type="term" value="C:nucleus"/>
    <property type="evidence" value="ECO:0007669"/>
    <property type="project" value="TreeGrafter"/>
</dbReference>
<dbReference type="GO" id="GO:0006303">
    <property type="term" value="P:double-strand break repair via nonhomologous end joining"/>
    <property type="evidence" value="ECO:0007669"/>
    <property type="project" value="TreeGrafter"/>
</dbReference>
<evidence type="ECO:0000313" key="2">
    <source>
        <dbReference type="EMBL" id="VDM59260.1"/>
    </source>
</evidence>
<dbReference type="GO" id="GO:0031297">
    <property type="term" value="P:replication fork processing"/>
    <property type="evidence" value="ECO:0007669"/>
    <property type="project" value="TreeGrafter"/>
</dbReference>
<name>A0A0R3PQM2_ANGCS</name>
<dbReference type="GO" id="GO:0015074">
    <property type="term" value="P:DNA integration"/>
    <property type="evidence" value="ECO:0007669"/>
    <property type="project" value="TreeGrafter"/>
</dbReference>
<dbReference type="InterPro" id="IPR041426">
    <property type="entry name" value="Mos1_HTH"/>
</dbReference>
<dbReference type="PANTHER" id="PTHR46060">
    <property type="entry name" value="MARINER MOS1 TRANSPOSASE-LIKE PROTEIN"/>
    <property type="match status" value="1"/>
</dbReference>
<dbReference type="GO" id="GO:0044547">
    <property type="term" value="F:DNA topoisomerase binding"/>
    <property type="evidence" value="ECO:0007669"/>
    <property type="project" value="TreeGrafter"/>
</dbReference>
<evidence type="ECO:0000259" key="1">
    <source>
        <dbReference type="Pfam" id="PF17906"/>
    </source>
</evidence>
<dbReference type="GO" id="GO:0003690">
    <property type="term" value="F:double-stranded DNA binding"/>
    <property type="evidence" value="ECO:0007669"/>
    <property type="project" value="TreeGrafter"/>
</dbReference>
<keyword evidence="3" id="KW-1185">Reference proteome</keyword>
<dbReference type="Gene3D" id="1.10.10.10">
    <property type="entry name" value="Winged helix-like DNA-binding domain superfamily/Winged helix DNA-binding domain"/>
    <property type="match status" value="1"/>
</dbReference>